<accession>C5LC16</accession>
<dbReference type="InParanoid" id="C5LC16"/>
<dbReference type="RefSeq" id="XP_002773683.1">
    <property type="nucleotide sequence ID" value="XM_002773637.1"/>
</dbReference>
<proteinExistence type="predicted"/>
<feature type="compositionally biased region" description="Low complexity" evidence="1">
    <location>
        <begin position="149"/>
        <end position="169"/>
    </location>
</feature>
<organism evidence="3">
    <name type="scientific">Perkinsus marinus (strain ATCC 50983 / TXsc)</name>
    <dbReference type="NCBI Taxonomy" id="423536"/>
    <lineage>
        <taxon>Eukaryota</taxon>
        <taxon>Sar</taxon>
        <taxon>Alveolata</taxon>
        <taxon>Perkinsozoa</taxon>
        <taxon>Perkinsea</taxon>
        <taxon>Perkinsida</taxon>
        <taxon>Perkinsidae</taxon>
        <taxon>Perkinsus</taxon>
    </lineage>
</organism>
<dbReference type="AlphaFoldDB" id="C5LC16"/>
<gene>
    <name evidence="2" type="ORF">Pmar_PMAR011525</name>
</gene>
<dbReference type="GeneID" id="9042023"/>
<dbReference type="OrthoDB" id="10554401at2759"/>
<evidence type="ECO:0000313" key="3">
    <source>
        <dbReference type="Proteomes" id="UP000007800"/>
    </source>
</evidence>
<evidence type="ECO:0000313" key="2">
    <source>
        <dbReference type="EMBL" id="EER05499.1"/>
    </source>
</evidence>
<feature type="compositionally biased region" description="Basic and acidic residues" evidence="1">
    <location>
        <begin position="58"/>
        <end position="80"/>
    </location>
</feature>
<sequence length="227" mass="24837">MSLVDTGGVQLEEISNEGVTEETDPMKNTPSIGEQPTDEPSVETVATNCAKALASLKGRREGQRLEKEARPTLIERESKLQDSGNEDNTKNVTDNTRTRSSSSSLDSAHGVWTPRHSPEEVRRMQSVLQQQWHLLWMVDSMNQHQVAASRGTALSSSSSELSTGEVQSSATNGPIHGAEGEAKVDTMDYALALATAAPEYAAAVANWWSELSPRWKKEIYDWPPSTL</sequence>
<protein>
    <submittedName>
        <fullName evidence="2">Uncharacterized protein</fullName>
    </submittedName>
</protein>
<keyword evidence="3" id="KW-1185">Reference proteome</keyword>
<feature type="region of interest" description="Disordered" evidence="1">
    <location>
        <begin position="58"/>
        <end position="118"/>
    </location>
</feature>
<reference evidence="2 3" key="1">
    <citation type="submission" date="2008-07" db="EMBL/GenBank/DDBJ databases">
        <authorList>
            <person name="El-Sayed N."/>
            <person name="Caler E."/>
            <person name="Inman J."/>
            <person name="Amedeo P."/>
            <person name="Hass B."/>
            <person name="Wortman J."/>
        </authorList>
    </citation>
    <scope>NUCLEOTIDE SEQUENCE [LARGE SCALE GENOMIC DNA]</scope>
    <source>
        <strain evidence="3">ATCC 50983 / TXsc</strain>
    </source>
</reference>
<feature type="region of interest" description="Disordered" evidence="1">
    <location>
        <begin position="149"/>
        <end position="179"/>
    </location>
</feature>
<evidence type="ECO:0000256" key="1">
    <source>
        <dbReference type="SAM" id="MobiDB-lite"/>
    </source>
</evidence>
<dbReference type="Proteomes" id="UP000007800">
    <property type="component" value="Unassembled WGS sequence"/>
</dbReference>
<name>C5LC16_PERM5</name>
<feature type="region of interest" description="Disordered" evidence="1">
    <location>
        <begin position="1"/>
        <end position="43"/>
    </location>
</feature>
<dbReference type="EMBL" id="GG680918">
    <property type="protein sequence ID" value="EER05499.1"/>
    <property type="molecule type" value="Genomic_DNA"/>
</dbReference>